<dbReference type="EMBL" id="GBRH01192868">
    <property type="protein sequence ID" value="JAE05028.1"/>
    <property type="molecule type" value="Transcribed_RNA"/>
</dbReference>
<organism evidence="1">
    <name type="scientific">Arundo donax</name>
    <name type="common">Giant reed</name>
    <name type="synonym">Donax arundinaceus</name>
    <dbReference type="NCBI Taxonomy" id="35708"/>
    <lineage>
        <taxon>Eukaryota</taxon>
        <taxon>Viridiplantae</taxon>
        <taxon>Streptophyta</taxon>
        <taxon>Embryophyta</taxon>
        <taxon>Tracheophyta</taxon>
        <taxon>Spermatophyta</taxon>
        <taxon>Magnoliopsida</taxon>
        <taxon>Liliopsida</taxon>
        <taxon>Poales</taxon>
        <taxon>Poaceae</taxon>
        <taxon>PACMAD clade</taxon>
        <taxon>Arundinoideae</taxon>
        <taxon>Arundineae</taxon>
        <taxon>Arundo</taxon>
    </lineage>
</organism>
<dbReference type="AlphaFoldDB" id="A0A0A9F9U6"/>
<reference evidence="1" key="2">
    <citation type="journal article" date="2015" name="Data Brief">
        <title>Shoot transcriptome of the giant reed, Arundo donax.</title>
        <authorList>
            <person name="Barrero R.A."/>
            <person name="Guerrero F.D."/>
            <person name="Moolhuijzen P."/>
            <person name="Goolsby J.A."/>
            <person name="Tidwell J."/>
            <person name="Bellgard S.E."/>
            <person name="Bellgard M.I."/>
        </authorList>
    </citation>
    <scope>NUCLEOTIDE SEQUENCE</scope>
    <source>
        <tissue evidence="1">Shoot tissue taken approximately 20 cm above the soil surface</tissue>
    </source>
</reference>
<protein>
    <submittedName>
        <fullName evidence="1">Uncharacterized protein</fullName>
    </submittedName>
</protein>
<reference evidence="1" key="1">
    <citation type="submission" date="2014-09" db="EMBL/GenBank/DDBJ databases">
        <authorList>
            <person name="Magalhaes I.L.F."/>
            <person name="Oliveira U."/>
            <person name="Santos F.R."/>
            <person name="Vidigal T.H.D.A."/>
            <person name="Brescovit A.D."/>
            <person name="Santos A.J."/>
        </authorList>
    </citation>
    <scope>NUCLEOTIDE SEQUENCE</scope>
    <source>
        <tissue evidence="1">Shoot tissue taken approximately 20 cm above the soil surface</tissue>
    </source>
</reference>
<proteinExistence type="predicted"/>
<accession>A0A0A9F9U6</accession>
<name>A0A0A9F9U6_ARUDO</name>
<evidence type="ECO:0000313" key="1">
    <source>
        <dbReference type="EMBL" id="JAE05028.1"/>
    </source>
</evidence>
<sequence length="103" mass="12471">MNFTSCIKYYRLLSFEVRFKFQLTTWLPSLLAQRLQSIIECQHLQFVAFQQCRLDTVNMHQNKDHRKLPPIHLCTMNHLQDSPYTPSHFFNHLEAYYNCSEQF</sequence>